<dbReference type="EMBL" id="JBJIAA010000030">
    <property type="protein sequence ID" value="MFL0253264.1"/>
    <property type="molecule type" value="Genomic_DNA"/>
</dbReference>
<evidence type="ECO:0000256" key="8">
    <source>
        <dbReference type="ARBA" id="ARBA00022989"/>
    </source>
</evidence>
<keyword evidence="14" id="KW-1185">Reference proteome</keyword>
<dbReference type="Pfam" id="PF02518">
    <property type="entry name" value="HATPase_c"/>
    <property type="match status" value="1"/>
</dbReference>
<accession>A0ABW8TL03</accession>
<dbReference type="InterPro" id="IPR004358">
    <property type="entry name" value="Sig_transdc_His_kin-like_C"/>
</dbReference>
<keyword evidence="4" id="KW-1003">Cell membrane</keyword>
<evidence type="ECO:0000256" key="4">
    <source>
        <dbReference type="ARBA" id="ARBA00022475"/>
    </source>
</evidence>
<keyword evidence="6 11" id="KW-0812">Transmembrane</keyword>
<evidence type="ECO:0000256" key="11">
    <source>
        <dbReference type="SAM" id="Phobius"/>
    </source>
</evidence>
<dbReference type="Proteomes" id="UP001623592">
    <property type="component" value="Unassembled WGS sequence"/>
</dbReference>
<evidence type="ECO:0000256" key="6">
    <source>
        <dbReference type="ARBA" id="ARBA00022692"/>
    </source>
</evidence>
<keyword evidence="8 11" id="KW-1133">Transmembrane helix</keyword>
<feature type="transmembrane region" description="Helical" evidence="11">
    <location>
        <begin position="15"/>
        <end position="35"/>
    </location>
</feature>
<reference evidence="13 14" key="1">
    <citation type="submission" date="2024-11" db="EMBL/GenBank/DDBJ databases">
        <authorList>
            <person name="Heng Y.C."/>
            <person name="Lim A.C.H."/>
            <person name="Lee J.K.Y."/>
            <person name="Kittelmann S."/>
        </authorList>
    </citation>
    <scope>NUCLEOTIDE SEQUENCE [LARGE SCALE GENOMIC DNA]</scope>
    <source>
        <strain evidence="13 14">WILCCON 0114</strain>
    </source>
</reference>
<gene>
    <name evidence="13" type="ORF">ACJDT4_22920</name>
</gene>
<comment type="subcellular location">
    <subcellularLocation>
        <location evidence="2">Cell membrane</location>
        <topology evidence="2">Multi-pass membrane protein</topology>
    </subcellularLocation>
</comment>
<dbReference type="EC" id="2.7.13.3" evidence="3"/>
<dbReference type="PRINTS" id="PR00344">
    <property type="entry name" value="BCTRLSENSOR"/>
</dbReference>
<dbReference type="InterPro" id="IPR036890">
    <property type="entry name" value="HATPase_C_sf"/>
</dbReference>
<evidence type="ECO:0000256" key="2">
    <source>
        <dbReference type="ARBA" id="ARBA00004651"/>
    </source>
</evidence>
<comment type="catalytic activity">
    <reaction evidence="1">
        <text>ATP + protein L-histidine = ADP + protein N-phospho-L-histidine.</text>
        <dbReference type="EC" id="2.7.13.3"/>
    </reaction>
</comment>
<evidence type="ECO:0000313" key="14">
    <source>
        <dbReference type="Proteomes" id="UP001623592"/>
    </source>
</evidence>
<organism evidence="13 14">
    <name type="scientific">Clostridium neuense</name>
    <dbReference type="NCBI Taxonomy" id="1728934"/>
    <lineage>
        <taxon>Bacteria</taxon>
        <taxon>Bacillati</taxon>
        <taxon>Bacillota</taxon>
        <taxon>Clostridia</taxon>
        <taxon>Eubacteriales</taxon>
        <taxon>Clostridiaceae</taxon>
        <taxon>Clostridium</taxon>
    </lineage>
</organism>
<evidence type="ECO:0000256" key="5">
    <source>
        <dbReference type="ARBA" id="ARBA00022679"/>
    </source>
</evidence>
<evidence type="ECO:0000256" key="1">
    <source>
        <dbReference type="ARBA" id="ARBA00000085"/>
    </source>
</evidence>
<feature type="domain" description="Histidine kinase" evidence="12">
    <location>
        <begin position="123"/>
        <end position="328"/>
    </location>
</feature>
<evidence type="ECO:0000259" key="12">
    <source>
        <dbReference type="PROSITE" id="PS50109"/>
    </source>
</evidence>
<dbReference type="InterPro" id="IPR005467">
    <property type="entry name" value="His_kinase_dom"/>
</dbReference>
<proteinExistence type="predicted"/>
<evidence type="ECO:0000256" key="3">
    <source>
        <dbReference type="ARBA" id="ARBA00012438"/>
    </source>
</evidence>
<dbReference type="PANTHER" id="PTHR45453">
    <property type="entry name" value="PHOSPHATE REGULON SENSOR PROTEIN PHOR"/>
    <property type="match status" value="1"/>
</dbReference>
<keyword evidence="7 13" id="KW-0418">Kinase</keyword>
<evidence type="ECO:0000256" key="9">
    <source>
        <dbReference type="ARBA" id="ARBA00023012"/>
    </source>
</evidence>
<dbReference type="InterPro" id="IPR050351">
    <property type="entry name" value="BphY/WalK/GraS-like"/>
</dbReference>
<sequence length="330" mass="38741">MNKNSQISCFVKDKLSLTTFFFLNSFFIILFFNLLNKEKPEILYPLSISIFLYLIFILIEWLKYKGFITNLNAIIKNPYYNISTSIQKQKLTLYAIKGLHENYIRELKITRSDIKKEREFISQWIHNIKGNLNVIDLIAEKSTLPIKSQTKKIYSSLDNILTMFRLNQFSKDYIPQRLNLTQSLKKVISEKSDEFIYNNVYPKFQFHSEDIWILSDEKWNEFLISQIISNAIKYSKSQKTKYIYFITKEIKNKIYLTIKDEGIGIPAWDLNRVFDAFFTGENGRKCKNSTGIGLYLCHTICENLGHTISITSEVSKGTEVTICYLAKMKD</sequence>
<dbReference type="SMART" id="SM00387">
    <property type="entry name" value="HATPase_c"/>
    <property type="match status" value="1"/>
</dbReference>
<keyword evidence="5 13" id="KW-0808">Transferase</keyword>
<evidence type="ECO:0000313" key="13">
    <source>
        <dbReference type="EMBL" id="MFL0253264.1"/>
    </source>
</evidence>
<comment type="caution">
    <text evidence="13">The sequence shown here is derived from an EMBL/GenBank/DDBJ whole genome shotgun (WGS) entry which is preliminary data.</text>
</comment>
<protein>
    <recommendedName>
        <fullName evidence="3">histidine kinase</fullName>
        <ecNumber evidence="3">2.7.13.3</ecNumber>
    </recommendedName>
</protein>
<dbReference type="PROSITE" id="PS50109">
    <property type="entry name" value="HIS_KIN"/>
    <property type="match status" value="1"/>
</dbReference>
<dbReference type="InterPro" id="IPR003594">
    <property type="entry name" value="HATPase_dom"/>
</dbReference>
<keyword evidence="9" id="KW-0902">Two-component regulatory system</keyword>
<evidence type="ECO:0000256" key="10">
    <source>
        <dbReference type="ARBA" id="ARBA00023136"/>
    </source>
</evidence>
<dbReference type="GO" id="GO:0004673">
    <property type="term" value="F:protein histidine kinase activity"/>
    <property type="evidence" value="ECO:0007669"/>
    <property type="project" value="UniProtKB-EC"/>
</dbReference>
<evidence type="ECO:0000256" key="7">
    <source>
        <dbReference type="ARBA" id="ARBA00022777"/>
    </source>
</evidence>
<name>A0ABW8TL03_9CLOT</name>
<dbReference type="SUPFAM" id="SSF55874">
    <property type="entry name" value="ATPase domain of HSP90 chaperone/DNA topoisomerase II/histidine kinase"/>
    <property type="match status" value="1"/>
</dbReference>
<dbReference type="PANTHER" id="PTHR45453:SF2">
    <property type="entry name" value="HISTIDINE KINASE"/>
    <property type="match status" value="1"/>
</dbReference>
<dbReference type="Gene3D" id="3.30.565.10">
    <property type="entry name" value="Histidine kinase-like ATPase, C-terminal domain"/>
    <property type="match status" value="1"/>
</dbReference>
<dbReference type="RefSeq" id="WP_406789934.1">
    <property type="nucleotide sequence ID" value="NZ_JBJIAA010000030.1"/>
</dbReference>
<feature type="transmembrane region" description="Helical" evidence="11">
    <location>
        <begin position="42"/>
        <end position="62"/>
    </location>
</feature>
<keyword evidence="10 11" id="KW-0472">Membrane</keyword>